<keyword evidence="1" id="KW-1133">Transmembrane helix</keyword>
<proteinExistence type="predicted"/>
<dbReference type="EMBL" id="JAAGPU010000009">
    <property type="protein sequence ID" value="NEU04504.1"/>
    <property type="molecule type" value="Genomic_DNA"/>
</dbReference>
<keyword evidence="1" id="KW-0812">Transmembrane</keyword>
<keyword evidence="1" id="KW-0472">Membrane</keyword>
<feature type="transmembrane region" description="Helical" evidence="1">
    <location>
        <begin position="21"/>
        <end position="46"/>
    </location>
</feature>
<evidence type="ECO:0000313" key="3">
    <source>
        <dbReference type="Proteomes" id="UP000481872"/>
    </source>
</evidence>
<dbReference type="RefSeq" id="WP_199869580.1">
    <property type="nucleotide sequence ID" value="NZ_JAAGPU010000009.1"/>
</dbReference>
<feature type="transmembrane region" description="Helical" evidence="1">
    <location>
        <begin position="100"/>
        <end position="119"/>
    </location>
</feature>
<organism evidence="2 3">
    <name type="scientific">Clostridium senegalense</name>
    <dbReference type="NCBI Taxonomy" id="1465809"/>
    <lineage>
        <taxon>Bacteria</taxon>
        <taxon>Bacillati</taxon>
        <taxon>Bacillota</taxon>
        <taxon>Clostridia</taxon>
        <taxon>Eubacteriales</taxon>
        <taxon>Clostridiaceae</taxon>
        <taxon>Clostridium</taxon>
    </lineage>
</organism>
<feature type="transmembrane region" description="Helical" evidence="1">
    <location>
        <begin position="58"/>
        <end position="79"/>
    </location>
</feature>
<dbReference type="AlphaFoldDB" id="A0A6M0H2V6"/>
<keyword evidence="3" id="KW-1185">Reference proteome</keyword>
<protein>
    <submittedName>
        <fullName evidence="2">Uncharacterized protein</fullName>
    </submittedName>
</protein>
<evidence type="ECO:0000256" key="1">
    <source>
        <dbReference type="SAM" id="Phobius"/>
    </source>
</evidence>
<accession>A0A6M0H2V6</accession>
<reference evidence="2 3" key="1">
    <citation type="submission" date="2020-02" db="EMBL/GenBank/DDBJ databases">
        <title>Genome assembly of a novel Clostridium senegalense strain.</title>
        <authorList>
            <person name="Gupta T.B."/>
            <person name="Jauregui R."/>
            <person name="Maclean P."/>
            <person name="Nawarathana A."/>
            <person name="Brightwell G."/>
        </authorList>
    </citation>
    <scope>NUCLEOTIDE SEQUENCE [LARGE SCALE GENOMIC DNA]</scope>
    <source>
        <strain evidence="2 3">AGRFS4</strain>
    </source>
</reference>
<gene>
    <name evidence="2" type="ORF">G3M99_06445</name>
</gene>
<name>A0A6M0H2V6_9CLOT</name>
<comment type="caution">
    <text evidence="2">The sequence shown here is derived from an EMBL/GenBank/DDBJ whole genome shotgun (WGS) entry which is preliminary data.</text>
</comment>
<evidence type="ECO:0000313" key="2">
    <source>
        <dbReference type="EMBL" id="NEU04504.1"/>
    </source>
</evidence>
<sequence length="127" mass="14481">MNYENKVSKTRLILKDLFRSFKISIIVYLIMAILGAIIGVLYCLLGETQLSLNEVVKFIMFTGIWCSCFGLAISAIAFMKPSTMEPLNHQNQWRKYYGKFNLIGAILSTSVYVLSYSLILDVIMHKV</sequence>
<dbReference type="Proteomes" id="UP000481872">
    <property type="component" value="Unassembled WGS sequence"/>
</dbReference>